<name>A0AC61RWQ4_9FIRM</name>
<keyword evidence="2" id="KW-1185">Reference proteome</keyword>
<dbReference type="Proteomes" id="UP000304953">
    <property type="component" value="Unassembled WGS sequence"/>
</dbReference>
<gene>
    <name evidence="1" type="ORF">E5329_09490</name>
</gene>
<evidence type="ECO:0000313" key="2">
    <source>
        <dbReference type="Proteomes" id="UP000304953"/>
    </source>
</evidence>
<organism evidence="1 2">
    <name type="scientific">Petralouisia muris</name>
    <dbReference type="NCBI Taxonomy" id="3032872"/>
    <lineage>
        <taxon>Bacteria</taxon>
        <taxon>Bacillati</taxon>
        <taxon>Bacillota</taxon>
        <taxon>Clostridia</taxon>
        <taxon>Lachnospirales</taxon>
        <taxon>Lachnospiraceae</taxon>
        <taxon>Petralouisia</taxon>
    </lineage>
</organism>
<comment type="caution">
    <text evidence="1">The sequence shown here is derived from an EMBL/GenBank/DDBJ whole genome shotgun (WGS) entry which is preliminary data.</text>
</comment>
<protein>
    <submittedName>
        <fullName evidence="1">Uncharacterized protein</fullName>
    </submittedName>
</protein>
<dbReference type="EMBL" id="SRYA01000016">
    <property type="protein sequence ID" value="TGY96429.1"/>
    <property type="molecule type" value="Genomic_DNA"/>
</dbReference>
<accession>A0AC61RWQ4</accession>
<proteinExistence type="predicted"/>
<evidence type="ECO:0000313" key="1">
    <source>
        <dbReference type="EMBL" id="TGY96429.1"/>
    </source>
</evidence>
<reference evidence="1" key="1">
    <citation type="submission" date="2019-04" db="EMBL/GenBank/DDBJ databases">
        <title>Microbes associate with the intestines of laboratory mice.</title>
        <authorList>
            <person name="Navarre W."/>
            <person name="Wong E."/>
            <person name="Huang K."/>
            <person name="Tropini C."/>
            <person name="Ng K."/>
            <person name="Yu B."/>
        </authorList>
    </citation>
    <scope>NUCLEOTIDE SEQUENCE</scope>
    <source>
        <strain evidence="1">NM01_1-7b</strain>
    </source>
</reference>
<sequence>MYPYAETYFTIDVCGTFTSFLGCGLNQFILAQGFARQGIISVALGAVVNMVLDPVLIFGCGMGIAGAAWGTVIAQCCTCVYVICFLRSRIFPVCLCPGRLQKKIVLRILSIGCMSFMIMILDNLIIIFLKYFVTKIRRRFAGGYIDYLCYGYSEFYDDSSLSCTGDHNRMWNDIQLSLWGRKLYKDPAGFSLCVFIMRSIHRSIGNCSAGITGGVCRIFLEGVRHNTVGRGQYPYVYVCIAWYCSTVCPGRWPDCNGKGQICVSIVTVS</sequence>